<dbReference type="Gene3D" id="3.30.70.330">
    <property type="match status" value="1"/>
</dbReference>
<dbReference type="Proteomes" id="UP000784294">
    <property type="component" value="Unassembled WGS sequence"/>
</dbReference>
<accession>A0A3S4ZBJ5</accession>
<protein>
    <submittedName>
        <fullName evidence="1">Uncharacterized protein</fullName>
    </submittedName>
</protein>
<organism evidence="1 2">
    <name type="scientific">Protopolystoma xenopodis</name>
    <dbReference type="NCBI Taxonomy" id="117903"/>
    <lineage>
        <taxon>Eukaryota</taxon>
        <taxon>Metazoa</taxon>
        <taxon>Spiralia</taxon>
        <taxon>Lophotrochozoa</taxon>
        <taxon>Platyhelminthes</taxon>
        <taxon>Monogenea</taxon>
        <taxon>Polyopisthocotylea</taxon>
        <taxon>Polystomatidea</taxon>
        <taxon>Polystomatidae</taxon>
        <taxon>Protopolystoma</taxon>
    </lineage>
</organism>
<evidence type="ECO:0000313" key="2">
    <source>
        <dbReference type="Proteomes" id="UP000784294"/>
    </source>
</evidence>
<dbReference type="InterPro" id="IPR012677">
    <property type="entry name" value="Nucleotide-bd_a/b_plait_sf"/>
</dbReference>
<dbReference type="EMBL" id="CAAALY010001574">
    <property type="protein sequence ID" value="VEL07366.1"/>
    <property type="molecule type" value="Genomic_DNA"/>
</dbReference>
<gene>
    <name evidence="1" type="ORF">PXEA_LOCUS806</name>
</gene>
<proteinExistence type="predicted"/>
<reference evidence="1" key="1">
    <citation type="submission" date="2018-11" db="EMBL/GenBank/DDBJ databases">
        <authorList>
            <consortium name="Pathogen Informatics"/>
        </authorList>
    </citation>
    <scope>NUCLEOTIDE SEQUENCE</scope>
</reference>
<comment type="caution">
    <text evidence="1">The sequence shown here is derived from an EMBL/GenBank/DDBJ whole genome shotgun (WGS) entry which is preliminary data.</text>
</comment>
<dbReference type="AlphaFoldDB" id="A0A3S4ZBJ5"/>
<keyword evidence="2" id="KW-1185">Reference proteome</keyword>
<sequence length="149" mass="17188">MGKMRFIQRYCYAIFDSESSVLKLLSACRGKEKGLYIDFADLYSKRLRGTFSKRITNSSDLPSKLSTSIGIAYDNLSWLQKDQLTLASFFMNRYVSSLGPIQVIPWDRRDSEYSRTQHTDIDPTGMRSNKGRIFTKSSIFCHDNNNNNK</sequence>
<name>A0A3S4ZBJ5_9PLAT</name>
<evidence type="ECO:0000313" key="1">
    <source>
        <dbReference type="EMBL" id="VEL07366.1"/>
    </source>
</evidence>